<gene>
    <name evidence="1" type="ORF">ATPR_1587</name>
</gene>
<organism evidence="1 2">
    <name type="scientific">Acetobacter tropicalis NBRC 101654</name>
    <dbReference type="NCBI Taxonomy" id="749388"/>
    <lineage>
        <taxon>Bacteria</taxon>
        <taxon>Pseudomonadati</taxon>
        <taxon>Pseudomonadota</taxon>
        <taxon>Alphaproteobacteria</taxon>
        <taxon>Acetobacterales</taxon>
        <taxon>Acetobacteraceae</taxon>
        <taxon>Acetobacter</taxon>
    </lineage>
</organism>
<dbReference type="EMBL" id="BABS01000040">
    <property type="protein sequence ID" value="GAA08583.1"/>
    <property type="molecule type" value="Genomic_DNA"/>
</dbReference>
<sequence>MCKPLAAMARSWQGCSHDVQIVFNVPASLAVLRCRLHGCIVWCRGG</sequence>
<name>F7VDY8_9PROT</name>
<dbReference type="Proteomes" id="UP000004319">
    <property type="component" value="Unassembled WGS sequence"/>
</dbReference>
<accession>F7VDY8</accession>
<comment type="caution">
    <text evidence="1">The sequence shown here is derived from an EMBL/GenBank/DDBJ whole genome shotgun (WGS) entry which is preliminary data.</text>
</comment>
<dbReference type="AlphaFoldDB" id="F7VDY8"/>
<evidence type="ECO:0000313" key="2">
    <source>
        <dbReference type="Proteomes" id="UP000004319"/>
    </source>
</evidence>
<protein>
    <submittedName>
        <fullName evidence="1">Uncharacterized protein</fullName>
    </submittedName>
</protein>
<proteinExistence type="predicted"/>
<reference evidence="1 2" key="1">
    <citation type="journal article" date="2011" name="Biochem. Biophys. Res. Commun.">
        <title>Increased number of Arginine-based salt bridges contributes to the thermotolerance of thermotolerant acetic acid bacteria, Acetobacter tropicalis SKU1100.</title>
        <authorList>
            <person name="Matsutani M."/>
            <person name="Hirakawa H."/>
            <person name="Nishikura M."/>
            <person name="Soemphol W."/>
            <person name="Ali I.A.I."/>
            <person name="Yakushi T."/>
            <person name="Matsushita K."/>
        </authorList>
    </citation>
    <scope>NUCLEOTIDE SEQUENCE [LARGE SCALE GENOMIC DNA]</scope>
    <source>
        <strain evidence="1 2">NBRC 101654</strain>
    </source>
</reference>
<evidence type="ECO:0000313" key="1">
    <source>
        <dbReference type="EMBL" id="GAA08583.1"/>
    </source>
</evidence>